<keyword evidence="3 7" id="KW-0378">Hydrolase</keyword>
<dbReference type="SMART" id="SM00020">
    <property type="entry name" value="Tryp_SPc"/>
    <property type="match status" value="1"/>
</dbReference>
<accession>K7GDF8</accession>
<protein>
    <submittedName>
        <fullName evidence="10">Granzyme B-like</fullName>
    </submittedName>
</protein>
<sequence length="248" mass="27648">MQVQILFLLPMAFLLPPRAQAGEIIGGHEAEPHSRPYMAHLLIQRANKSRCGGFLVKPTVVLTAAHCQGESITVVLGAHNVSQWEPSQQVIPVQRQIPHPQYNRKTLNNDIMILQLAKSSQLGKWVKTIPLPEDESEVEPEDVCSVSGWGKISLEEHTNTLHVVNLTVTEDHECKARYPASYEPDTMLCVGNPRKKKTAFEGDSGSPLVCKKKAQGIVSYGNSRPLPPRVFTRIASFLPWIQETLEQF</sequence>
<dbReference type="EMBL" id="AGCU01015013">
    <property type="status" value="NOT_ANNOTATED_CDS"/>
    <property type="molecule type" value="Genomic_DNA"/>
</dbReference>
<dbReference type="GO" id="GO:0004252">
    <property type="term" value="F:serine-type endopeptidase activity"/>
    <property type="evidence" value="ECO:0007669"/>
    <property type="project" value="InterPro"/>
</dbReference>
<keyword evidence="5" id="KW-0865">Zymogen</keyword>
<evidence type="ECO:0000256" key="8">
    <source>
        <dbReference type="SAM" id="SignalP"/>
    </source>
</evidence>
<dbReference type="AlphaFoldDB" id="K7GDF8"/>
<keyword evidence="11" id="KW-1185">Reference proteome</keyword>
<dbReference type="OMA" id="QLDQMEI"/>
<evidence type="ECO:0000256" key="7">
    <source>
        <dbReference type="RuleBase" id="RU363034"/>
    </source>
</evidence>
<dbReference type="Proteomes" id="UP000007267">
    <property type="component" value="Unassembled WGS sequence"/>
</dbReference>
<evidence type="ECO:0000256" key="6">
    <source>
        <dbReference type="ARBA" id="ARBA00023157"/>
    </source>
</evidence>
<reference evidence="11" key="1">
    <citation type="submission" date="2011-10" db="EMBL/GenBank/DDBJ databases">
        <authorList>
            <consortium name="Soft-shell Turtle Genome Consortium"/>
        </authorList>
    </citation>
    <scope>NUCLEOTIDE SEQUENCE [LARGE SCALE GENOMIC DNA]</scope>
    <source>
        <strain evidence="11">Daiwa-1</strain>
    </source>
</reference>
<evidence type="ECO:0000313" key="11">
    <source>
        <dbReference type="Proteomes" id="UP000007267"/>
    </source>
</evidence>
<dbReference type="HOGENOM" id="CLU_006842_1_0_1"/>
<dbReference type="FunFam" id="2.40.10.10:FF:000005">
    <property type="entry name" value="Serine protease 37"/>
    <property type="match status" value="1"/>
</dbReference>
<proteinExistence type="predicted"/>
<dbReference type="EMBL" id="AGCU01015015">
    <property type="status" value="NOT_ANNOTATED_CDS"/>
    <property type="molecule type" value="Genomic_DNA"/>
</dbReference>
<dbReference type="InterPro" id="IPR018114">
    <property type="entry name" value="TRYPSIN_HIS"/>
</dbReference>
<dbReference type="PROSITE" id="PS50240">
    <property type="entry name" value="TRYPSIN_DOM"/>
    <property type="match status" value="1"/>
</dbReference>
<evidence type="ECO:0000256" key="4">
    <source>
        <dbReference type="ARBA" id="ARBA00022825"/>
    </source>
</evidence>
<dbReference type="PRINTS" id="PR00722">
    <property type="entry name" value="CHYMOTRYPSIN"/>
</dbReference>
<dbReference type="InterPro" id="IPR043504">
    <property type="entry name" value="Peptidase_S1_PA_chymotrypsin"/>
</dbReference>
<keyword evidence="1 7" id="KW-0645">Protease</keyword>
<dbReference type="SUPFAM" id="SSF50494">
    <property type="entry name" value="Trypsin-like serine proteases"/>
    <property type="match status" value="1"/>
</dbReference>
<reference evidence="10" key="3">
    <citation type="submission" date="2025-08" db="UniProtKB">
        <authorList>
            <consortium name="Ensembl"/>
        </authorList>
    </citation>
    <scope>IDENTIFICATION</scope>
</reference>
<reference evidence="11" key="2">
    <citation type="journal article" date="2013" name="Nat. Genet.">
        <title>The draft genomes of soft-shell turtle and green sea turtle yield insights into the development and evolution of the turtle-specific body plan.</title>
        <authorList>
            <person name="Wang Z."/>
            <person name="Pascual-Anaya J."/>
            <person name="Zadissa A."/>
            <person name="Li W."/>
            <person name="Niimura Y."/>
            <person name="Huang Z."/>
            <person name="Li C."/>
            <person name="White S."/>
            <person name="Xiong Z."/>
            <person name="Fang D."/>
            <person name="Wang B."/>
            <person name="Ming Y."/>
            <person name="Chen Y."/>
            <person name="Zheng Y."/>
            <person name="Kuraku S."/>
            <person name="Pignatelli M."/>
            <person name="Herrero J."/>
            <person name="Beal K."/>
            <person name="Nozawa M."/>
            <person name="Li Q."/>
            <person name="Wang J."/>
            <person name="Zhang H."/>
            <person name="Yu L."/>
            <person name="Shigenobu S."/>
            <person name="Wang J."/>
            <person name="Liu J."/>
            <person name="Flicek P."/>
            <person name="Searle S."/>
            <person name="Wang J."/>
            <person name="Kuratani S."/>
            <person name="Yin Y."/>
            <person name="Aken B."/>
            <person name="Zhang G."/>
            <person name="Irie N."/>
        </authorList>
    </citation>
    <scope>NUCLEOTIDE SEQUENCE [LARGE SCALE GENOMIC DNA]</scope>
    <source>
        <strain evidence="11">Daiwa-1</strain>
    </source>
</reference>
<evidence type="ECO:0000313" key="10">
    <source>
        <dbReference type="Ensembl" id="ENSPSIP00000018319.1"/>
    </source>
</evidence>
<dbReference type="PANTHER" id="PTHR24271:SF81">
    <property type="entry name" value="GRANZYME B"/>
    <property type="match status" value="1"/>
</dbReference>
<name>K7GDF8_PELSI</name>
<dbReference type="FunFam" id="2.40.10.10:FF:000014">
    <property type="entry name" value="Complement factor D"/>
    <property type="match status" value="1"/>
</dbReference>
<evidence type="ECO:0000256" key="3">
    <source>
        <dbReference type="ARBA" id="ARBA00022801"/>
    </source>
</evidence>
<keyword evidence="2 8" id="KW-0732">Signal</keyword>
<feature type="domain" description="Peptidase S1" evidence="9">
    <location>
        <begin position="24"/>
        <end position="246"/>
    </location>
</feature>
<dbReference type="CDD" id="cd00190">
    <property type="entry name" value="Tryp_SPc"/>
    <property type="match status" value="1"/>
</dbReference>
<dbReference type="PANTHER" id="PTHR24271">
    <property type="entry name" value="KALLIKREIN-RELATED"/>
    <property type="match status" value="1"/>
</dbReference>
<keyword evidence="4 7" id="KW-0720">Serine protease</keyword>
<feature type="signal peptide" evidence="8">
    <location>
        <begin position="1"/>
        <end position="21"/>
    </location>
</feature>
<dbReference type="InterPro" id="IPR033116">
    <property type="entry name" value="TRYPSIN_SER"/>
</dbReference>
<dbReference type="InterPro" id="IPR001314">
    <property type="entry name" value="Peptidase_S1A"/>
</dbReference>
<dbReference type="STRING" id="13735.ENSPSIP00000018319"/>
<evidence type="ECO:0000256" key="2">
    <source>
        <dbReference type="ARBA" id="ARBA00022729"/>
    </source>
</evidence>
<dbReference type="eggNOG" id="KOG3627">
    <property type="taxonomic scope" value="Eukaryota"/>
</dbReference>
<dbReference type="GO" id="GO:0005737">
    <property type="term" value="C:cytoplasm"/>
    <property type="evidence" value="ECO:0007669"/>
    <property type="project" value="TreeGrafter"/>
</dbReference>
<dbReference type="InterPro" id="IPR001254">
    <property type="entry name" value="Trypsin_dom"/>
</dbReference>
<dbReference type="EMBL" id="AGCU01015014">
    <property type="status" value="NOT_ANNOTATED_CDS"/>
    <property type="molecule type" value="Genomic_DNA"/>
</dbReference>
<dbReference type="PROSITE" id="PS00135">
    <property type="entry name" value="TRYPSIN_SER"/>
    <property type="match status" value="1"/>
</dbReference>
<evidence type="ECO:0000259" key="9">
    <source>
        <dbReference type="PROSITE" id="PS50240"/>
    </source>
</evidence>
<dbReference type="GO" id="GO:0006508">
    <property type="term" value="P:proteolysis"/>
    <property type="evidence" value="ECO:0007669"/>
    <property type="project" value="UniProtKB-KW"/>
</dbReference>
<reference evidence="10" key="4">
    <citation type="submission" date="2025-09" db="UniProtKB">
        <authorList>
            <consortium name="Ensembl"/>
        </authorList>
    </citation>
    <scope>IDENTIFICATION</scope>
</reference>
<dbReference type="GeneTree" id="ENSGT01030000234551"/>
<dbReference type="EMBL" id="AGCU01015012">
    <property type="status" value="NOT_ANNOTATED_CDS"/>
    <property type="molecule type" value="Genomic_DNA"/>
</dbReference>
<keyword evidence="6" id="KW-1015">Disulfide bond</keyword>
<evidence type="ECO:0000256" key="1">
    <source>
        <dbReference type="ARBA" id="ARBA00022670"/>
    </source>
</evidence>
<feature type="chain" id="PRO_5003902863" evidence="8">
    <location>
        <begin position="22"/>
        <end position="248"/>
    </location>
</feature>
<evidence type="ECO:0000256" key="5">
    <source>
        <dbReference type="ARBA" id="ARBA00023145"/>
    </source>
</evidence>
<dbReference type="PROSITE" id="PS00134">
    <property type="entry name" value="TRYPSIN_HIS"/>
    <property type="match status" value="1"/>
</dbReference>
<dbReference type="Pfam" id="PF00089">
    <property type="entry name" value="Trypsin"/>
    <property type="match status" value="1"/>
</dbReference>
<dbReference type="InterPro" id="IPR009003">
    <property type="entry name" value="Peptidase_S1_PA"/>
</dbReference>
<dbReference type="Gene3D" id="2.40.10.10">
    <property type="entry name" value="Trypsin-like serine proteases"/>
    <property type="match status" value="2"/>
</dbReference>
<dbReference type="Ensembl" id="ENSPSIT00000018405.1">
    <property type="protein sequence ID" value="ENSPSIP00000018319.1"/>
    <property type="gene ID" value="ENSPSIG00000016259.1"/>
</dbReference>
<dbReference type="EMBL" id="AGCU01015016">
    <property type="status" value="NOT_ANNOTATED_CDS"/>
    <property type="molecule type" value="Genomic_DNA"/>
</dbReference>
<organism evidence="10 11">
    <name type="scientific">Pelodiscus sinensis</name>
    <name type="common">Chinese softshell turtle</name>
    <name type="synonym">Trionyx sinensis</name>
    <dbReference type="NCBI Taxonomy" id="13735"/>
    <lineage>
        <taxon>Eukaryota</taxon>
        <taxon>Metazoa</taxon>
        <taxon>Chordata</taxon>
        <taxon>Craniata</taxon>
        <taxon>Vertebrata</taxon>
        <taxon>Euteleostomi</taxon>
        <taxon>Archelosauria</taxon>
        <taxon>Testudinata</taxon>
        <taxon>Testudines</taxon>
        <taxon>Cryptodira</taxon>
        <taxon>Trionychia</taxon>
        <taxon>Trionychidae</taxon>
        <taxon>Pelodiscus</taxon>
    </lineage>
</organism>